<organism evidence="1">
    <name type="scientific">marine sediment metagenome</name>
    <dbReference type="NCBI Taxonomy" id="412755"/>
    <lineage>
        <taxon>unclassified sequences</taxon>
        <taxon>metagenomes</taxon>
        <taxon>ecological metagenomes</taxon>
    </lineage>
</organism>
<comment type="caution">
    <text evidence="1">The sequence shown here is derived from an EMBL/GenBank/DDBJ whole genome shotgun (WGS) entry which is preliminary data.</text>
</comment>
<proteinExistence type="predicted"/>
<gene>
    <name evidence="1" type="ORF">LCGC14_0898330</name>
</gene>
<protein>
    <submittedName>
        <fullName evidence="1">Uncharacterized protein</fullName>
    </submittedName>
</protein>
<reference evidence="1" key="1">
    <citation type="journal article" date="2015" name="Nature">
        <title>Complex archaea that bridge the gap between prokaryotes and eukaryotes.</title>
        <authorList>
            <person name="Spang A."/>
            <person name="Saw J.H."/>
            <person name="Jorgensen S.L."/>
            <person name="Zaremba-Niedzwiedzka K."/>
            <person name="Martijn J."/>
            <person name="Lind A.E."/>
            <person name="van Eijk R."/>
            <person name="Schleper C."/>
            <person name="Guy L."/>
            <person name="Ettema T.J."/>
        </authorList>
    </citation>
    <scope>NUCLEOTIDE SEQUENCE</scope>
</reference>
<accession>A0A0F9RG84</accession>
<sequence>MENNILIRRRPLREKPTESTYYRILDALERAERAGRTRLASQFAELLDRHFHESQRSAPDVRSRRESA</sequence>
<dbReference type="AlphaFoldDB" id="A0A0F9RG84"/>
<name>A0A0F9RG84_9ZZZZ</name>
<dbReference type="EMBL" id="LAZR01002910">
    <property type="protein sequence ID" value="KKN24086.1"/>
    <property type="molecule type" value="Genomic_DNA"/>
</dbReference>
<evidence type="ECO:0000313" key="1">
    <source>
        <dbReference type="EMBL" id="KKN24086.1"/>
    </source>
</evidence>